<evidence type="ECO:0000313" key="3">
    <source>
        <dbReference type="Proteomes" id="UP000499080"/>
    </source>
</evidence>
<proteinExistence type="predicted"/>
<dbReference type="Proteomes" id="UP000499080">
    <property type="component" value="Unassembled WGS sequence"/>
</dbReference>
<feature type="compositionally biased region" description="Basic and acidic residues" evidence="1">
    <location>
        <begin position="70"/>
        <end position="82"/>
    </location>
</feature>
<name>A0A4Y2JX51_ARAVE</name>
<dbReference type="OrthoDB" id="10486749at2759"/>
<accession>A0A4Y2JX51</accession>
<reference evidence="2 3" key="1">
    <citation type="journal article" date="2019" name="Sci. Rep.">
        <title>Orb-weaving spider Araneus ventricosus genome elucidates the spidroin gene catalogue.</title>
        <authorList>
            <person name="Kono N."/>
            <person name="Nakamura H."/>
            <person name="Ohtoshi R."/>
            <person name="Moran D.A.P."/>
            <person name="Shinohara A."/>
            <person name="Yoshida Y."/>
            <person name="Fujiwara M."/>
            <person name="Mori M."/>
            <person name="Tomita M."/>
            <person name="Arakawa K."/>
        </authorList>
    </citation>
    <scope>NUCLEOTIDE SEQUENCE [LARGE SCALE GENOMIC DNA]</scope>
</reference>
<keyword evidence="3" id="KW-1185">Reference proteome</keyword>
<gene>
    <name evidence="2" type="ORF">AVEN_266423_1</name>
</gene>
<evidence type="ECO:0000256" key="1">
    <source>
        <dbReference type="SAM" id="MobiDB-lite"/>
    </source>
</evidence>
<organism evidence="2 3">
    <name type="scientific">Araneus ventricosus</name>
    <name type="common">Orbweaver spider</name>
    <name type="synonym">Epeira ventricosa</name>
    <dbReference type="NCBI Taxonomy" id="182803"/>
    <lineage>
        <taxon>Eukaryota</taxon>
        <taxon>Metazoa</taxon>
        <taxon>Ecdysozoa</taxon>
        <taxon>Arthropoda</taxon>
        <taxon>Chelicerata</taxon>
        <taxon>Arachnida</taxon>
        <taxon>Araneae</taxon>
        <taxon>Araneomorphae</taxon>
        <taxon>Entelegynae</taxon>
        <taxon>Araneoidea</taxon>
        <taxon>Araneidae</taxon>
        <taxon>Araneus</taxon>
    </lineage>
</organism>
<feature type="region of interest" description="Disordered" evidence="1">
    <location>
        <begin position="58"/>
        <end position="82"/>
    </location>
</feature>
<sequence length="187" mass="21994">MAYLARSKKENLKVLAEELGLTVKKEFQVKQLHSLITVSYSYGEEFMHELLVAIKEEREKEREHKKKKREREAQGEHEQEQDRAFELQKLELEAKAARAQPIETMQIPDQSVKIRMHDGMPRFNPKEDDISLFLVLFERQAKIMNIPAENQVAQLISLLPHDIVQLITREPEEDVKKYEYVKAAKKI</sequence>
<dbReference type="EMBL" id="BGPR01003965">
    <property type="protein sequence ID" value="GBM94397.1"/>
    <property type="molecule type" value="Genomic_DNA"/>
</dbReference>
<dbReference type="AlphaFoldDB" id="A0A4Y2JX51"/>
<protein>
    <submittedName>
        <fullName evidence="2">Uncharacterized protein</fullName>
    </submittedName>
</protein>
<comment type="caution">
    <text evidence="2">The sequence shown here is derived from an EMBL/GenBank/DDBJ whole genome shotgun (WGS) entry which is preliminary data.</text>
</comment>
<evidence type="ECO:0000313" key="2">
    <source>
        <dbReference type="EMBL" id="GBM94397.1"/>
    </source>
</evidence>